<dbReference type="Pfam" id="PF13249">
    <property type="entry name" value="SQHop_cyclase_N"/>
    <property type="match status" value="1"/>
</dbReference>
<comment type="pathway">
    <text evidence="1">Secondary metabolite biosynthesis; hopanoid biosynthesis.</text>
</comment>
<dbReference type="SUPFAM" id="SSF48239">
    <property type="entry name" value="Terpenoid cyclases/Protein prenyltransferases"/>
    <property type="match status" value="2"/>
</dbReference>
<dbReference type="InterPro" id="IPR008930">
    <property type="entry name" value="Terpenoid_cyclase/PrenylTrfase"/>
</dbReference>
<feature type="domain" description="Squalene cyclase N-terminal" evidence="6">
    <location>
        <begin position="10"/>
        <end position="301"/>
    </location>
</feature>
<dbReference type="EC" id="4.2.1.137" evidence="7"/>
<dbReference type="PANTHER" id="PTHR11764:SF20">
    <property type="entry name" value="LANOSTEROL SYNTHASE"/>
    <property type="match status" value="1"/>
</dbReference>
<dbReference type="GO" id="GO:0016829">
    <property type="term" value="F:lyase activity"/>
    <property type="evidence" value="ECO:0007669"/>
    <property type="project" value="UniProtKB-KW"/>
</dbReference>
<dbReference type="PROSITE" id="PS01074">
    <property type="entry name" value="TERPENE_SYNTHASES"/>
    <property type="match status" value="1"/>
</dbReference>
<dbReference type="NCBIfam" id="TIGR01787">
    <property type="entry name" value="squalene_cyclas"/>
    <property type="match status" value="1"/>
</dbReference>
<dbReference type="PANTHER" id="PTHR11764">
    <property type="entry name" value="TERPENE CYCLASE/MUTASE FAMILY MEMBER"/>
    <property type="match status" value="1"/>
</dbReference>
<sequence>MLEQLNQGITQLIDQLVRAQHSDGTWQYRFVESGMMTDCHFIIVLRLLRIENREDEIRQLAARIAGRQLEDGSWRVYPDEQEPNLSATVECFLALQYANRGEQTDSSQMNKAKQLILQLGGLKRVTNVMTKFLLAMTGYRPWPSFFPVPLALLLLPASSPLHFFHFSGYARVHMAPMLVLGERKPHFQTPDIPFLKELAVPAFSLTGESYENEDWSSHLQRGAGSQLHKWAQSLMNAPGQLKKLALQKAEAYMRDRIEADGTLYSYASSTILMLAAFSALGYERDEPIIQKGIEGLAGFLFPDGDGMHLQTTTSTVWDTALISHALTQAGLPGTHDAITKAGRYLLSRQHDRLGDWKLEVENPAPGGWGFSDINTINPDVDDTTAALRALAPLLHKMPDAGEAVDRGLNWLLSMQNEDGGWGAFERNNNHPLIKWIPLQGVEAAATDPSSADLTGRALEYLGQTIGLSNRHPFVRKAVRWLYEDQTADGSWYGRWGVCYIYGTWGAITGLAAVGETLRDPRLRKACDWLLSIQNADGGFGESCESDVVRRYVPLGTSTLVQTAWALDALVSVHQKPTEPIQHATRYLLQHLATGSGQPRYPTGAALPGHVYSCYESYPKIWPLLALSRCRNKFTEIFSTFFEKS</sequence>
<keyword evidence="3" id="KW-0677">Repeat</keyword>
<evidence type="ECO:0000313" key="8">
    <source>
        <dbReference type="Proteomes" id="UP000570361"/>
    </source>
</evidence>
<proteinExistence type="inferred from homology"/>
<dbReference type="GO" id="GO:0005811">
    <property type="term" value="C:lipid droplet"/>
    <property type="evidence" value="ECO:0007669"/>
    <property type="project" value="InterPro"/>
</dbReference>
<keyword evidence="8" id="KW-1185">Reference proteome</keyword>
<dbReference type="InterPro" id="IPR018333">
    <property type="entry name" value="Squalene_cyclase"/>
</dbReference>
<evidence type="ECO:0000256" key="3">
    <source>
        <dbReference type="ARBA" id="ARBA00022737"/>
    </source>
</evidence>
<evidence type="ECO:0000256" key="2">
    <source>
        <dbReference type="ARBA" id="ARBA00009755"/>
    </source>
</evidence>
<dbReference type="UniPathway" id="UPA00337"/>
<dbReference type="AlphaFoldDB" id="A0A7W5FMM6"/>
<dbReference type="InterPro" id="IPR032697">
    <property type="entry name" value="SQ_cyclase_N"/>
</dbReference>
<dbReference type="SFLD" id="SFLDG01016">
    <property type="entry name" value="Prenyltransferase_Like_2"/>
    <property type="match status" value="1"/>
</dbReference>
<protein>
    <submittedName>
        <fullName evidence="7">Sporulenol synthase</fullName>
        <ecNumber evidence="7">4.2.1.137</ecNumber>
    </submittedName>
</protein>
<keyword evidence="4" id="KW-0413">Isomerase</keyword>
<dbReference type="RefSeq" id="WP_183600298.1">
    <property type="nucleotide sequence ID" value="NZ_JACHXK010000004.1"/>
</dbReference>
<gene>
    <name evidence="7" type="ORF">FHS18_002477</name>
</gene>
<evidence type="ECO:0000313" key="7">
    <source>
        <dbReference type="EMBL" id="MBB3110410.1"/>
    </source>
</evidence>
<dbReference type="Pfam" id="PF13243">
    <property type="entry name" value="SQHop_cyclase_C"/>
    <property type="match status" value="1"/>
</dbReference>
<dbReference type="EMBL" id="JACHXK010000004">
    <property type="protein sequence ID" value="MBB3110410.1"/>
    <property type="molecule type" value="Genomic_DNA"/>
</dbReference>
<name>A0A7W5FMM6_9BACL</name>
<evidence type="ECO:0000259" key="5">
    <source>
        <dbReference type="Pfam" id="PF13243"/>
    </source>
</evidence>
<dbReference type="InterPro" id="IPR002365">
    <property type="entry name" value="Terpene_synthase_CS"/>
</dbReference>
<organism evidence="7 8">
    <name type="scientific">Paenibacillus phyllosphaerae</name>
    <dbReference type="NCBI Taxonomy" id="274593"/>
    <lineage>
        <taxon>Bacteria</taxon>
        <taxon>Bacillati</taxon>
        <taxon>Bacillota</taxon>
        <taxon>Bacilli</taxon>
        <taxon>Bacillales</taxon>
        <taxon>Paenibacillaceae</taxon>
        <taxon>Paenibacillus</taxon>
    </lineage>
</organism>
<dbReference type="GO" id="GO:0016104">
    <property type="term" value="P:triterpenoid biosynthetic process"/>
    <property type="evidence" value="ECO:0007669"/>
    <property type="project" value="InterPro"/>
</dbReference>
<dbReference type="InterPro" id="IPR032696">
    <property type="entry name" value="SQ_cyclase_C"/>
</dbReference>
<evidence type="ECO:0000256" key="4">
    <source>
        <dbReference type="ARBA" id="ARBA00023235"/>
    </source>
</evidence>
<accession>A0A7W5FMM6</accession>
<dbReference type="Proteomes" id="UP000570361">
    <property type="component" value="Unassembled WGS sequence"/>
</dbReference>
<comment type="caution">
    <text evidence="7">The sequence shown here is derived from an EMBL/GenBank/DDBJ whole genome shotgun (WGS) entry which is preliminary data.</text>
</comment>
<evidence type="ECO:0000256" key="1">
    <source>
        <dbReference type="ARBA" id="ARBA00004999"/>
    </source>
</evidence>
<comment type="similarity">
    <text evidence="2">Belongs to the terpene cyclase/mutase family.</text>
</comment>
<evidence type="ECO:0000259" key="6">
    <source>
        <dbReference type="Pfam" id="PF13249"/>
    </source>
</evidence>
<feature type="domain" description="Squalene cyclase C-terminal" evidence="5">
    <location>
        <begin position="314"/>
        <end position="630"/>
    </location>
</feature>
<reference evidence="7 8" key="1">
    <citation type="submission" date="2020-08" db="EMBL/GenBank/DDBJ databases">
        <title>Genomic Encyclopedia of Type Strains, Phase III (KMG-III): the genomes of soil and plant-associated and newly described type strains.</title>
        <authorList>
            <person name="Whitman W."/>
        </authorList>
    </citation>
    <scope>NUCLEOTIDE SEQUENCE [LARGE SCALE GENOMIC DNA]</scope>
    <source>
        <strain evidence="7 8">CECT 5862</strain>
    </source>
</reference>
<dbReference type="GO" id="GO:0016866">
    <property type="term" value="F:intramolecular transferase activity"/>
    <property type="evidence" value="ECO:0007669"/>
    <property type="project" value="InterPro"/>
</dbReference>
<dbReference type="Gene3D" id="1.50.10.20">
    <property type="match status" value="2"/>
</dbReference>
<keyword evidence="7" id="KW-0456">Lyase</keyword>